<comment type="caution">
    <text evidence="1">The sequence shown here is derived from an EMBL/GenBank/DDBJ whole genome shotgun (WGS) entry which is preliminary data.</text>
</comment>
<keyword evidence="2" id="KW-1185">Reference proteome</keyword>
<reference evidence="1" key="1">
    <citation type="journal article" date="2020" name="Stud. Mycol.">
        <title>101 Dothideomycetes genomes: a test case for predicting lifestyles and emergence of pathogens.</title>
        <authorList>
            <person name="Haridas S."/>
            <person name="Albert R."/>
            <person name="Binder M."/>
            <person name="Bloem J."/>
            <person name="Labutti K."/>
            <person name="Salamov A."/>
            <person name="Andreopoulos B."/>
            <person name="Baker S."/>
            <person name="Barry K."/>
            <person name="Bills G."/>
            <person name="Bluhm B."/>
            <person name="Cannon C."/>
            <person name="Castanera R."/>
            <person name="Culley D."/>
            <person name="Daum C."/>
            <person name="Ezra D."/>
            <person name="Gonzalez J."/>
            <person name="Henrissat B."/>
            <person name="Kuo A."/>
            <person name="Liang C."/>
            <person name="Lipzen A."/>
            <person name="Lutzoni F."/>
            <person name="Magnuson J."/>
            <person name="Mondo S."/>
            <person name="Nolan M."/>
            <person name="Ohm R."/>
            <person name="Pangilinan J."/>
            <person name="Park H.-J."/>
            <person name="Ramirez L."/>
            <person name="Alfaro M."/>
            <person name="Sun H."/>
            <person name="Tritt A."/>
            <person name="Yoshinaga Y."/>
            <person name="Zwiers L.-H."/>
            <person name="Turgeon B."/>
            <person name="Goodwin S."/>
            <person name="Spatafora J."/>
            <person name="Crous P."/>
            <person name="Grigoriev I."/>
        </authorList>
    </citation>
    <scope>NUCLEOTIDE SEQUENCE</scope>
    <source>
        <strain evidence="1">ATCC 200398</strain>
    </source>
</reference>
<name>A0ACB6QTW9_9PLEO</name>
<dbReference type="Proteomes" id="UP000799755">
    <property type="component" value="Unassembled WGS sequence"/>
</dbReference>
<accession>A0ACB6QTW9</accession>
<dbReference type="EMBL" id="MU003508">
    <property type="protein sequence ID" value="KAF2470463.1"/>
    <property type="molecule type" value="Genomic_DNA"/>
</dbReference>
<sequence length="472" mass="51318">MTRTGQPCLTRLNEINCSCLPVLCDNGKPNLAFADSLSEGLGFLGGIVEFGEGRAKERQETRDKVSVPHFSNAELHQPTKLYPNIKTPILPTQIMTAATQPPAPSPTVSPFQPSGHHPHAPLPTTTLSTLLSSPTPIPIILDGALATHLESLGANISTSLWSASVLLTNSSLIYRTHLSYYRAGASIAVTASYQASIPGLCENLGLSVEEAEEVVRKSVELAQEARVDYLKELASEAACDARSREEPSKQLQNQYQNRPLFIAGSIGPYGAYLANGSEYTGHYPLLPPFPHSIPILQDFHRRRISTLISAGVDILACETLPSLPETTALVSLLQEEFPEIPACFSFTLRDESSISDGTPLPSIVQLLNPVPQVLAIGVNCVPQSIALPALKTLSTLTHKPLIIYPNSGEAWDAETRDWFGARTEKRDLSERCLEWWEAGARIIGGCCRTTPEDIRVIAETLRDVESRKGEEP</sequence>
<evidence type="ECO:0000313" key="1">
    <source>
        <dbReference type="EMBL" id="KAF2470463.1"/>
    </source>
</evidence>
<organism evidence="1 2">
    <name type="scientific">Lindgomyces ingoldianus</name>
    <dbReference type="NCBI Taxonomy" id="673940"/>
    <lineage>
        <taxon>Eukaryota</taxon>
        <taxon>Fungi</taxon>
        <taxon>Dikarya</taxon>
        <taxon>Ascomycota</taxon>
        <taxon>Pezizomycotina</taxon>
        <taxon>Dothideomycetes</taxon>
        <taxon>Pleosporomycetidae</taxon>
        <taxon>Pleosporales</taxon>
        <taxon>Lindgomycetaceae</taxon>
        <taxon>Lindgomyces</taxon>
    </lineage>
</organism>
<protein>
    <submittedName>
        <fullName evidence="1">Homocysteine S-methyltransferase</fullName>
    </submittedName>
</protein>
<evidence type="ECO:0000313" key="2">
    <source>
        <dbReference type="Proteomes" id="UP000799755"/>
    </source>
</evidence>
<proteinExistence type="predicted"/>
<gene>
    <name evidence="1" type="ORF">BDR25DRAFT_393938</name>
</gene>